<accession>A0A0D0BEK6</accession>
<keyword evidence="2" id="KW-1185">Reference proteome</keyword>
<sequence length="66" mass="7582">SPDETQPFSRNQKDSTSIQDPQLLFYSGYIDPDPERFLYPFAVLSGGVAEGHATRYPKYEYPHDEL</sequence>
<dbReference type="HOGENOM" id="CLU_2838095_0_0_1"/>
<dbReference type="OrthoDB" id="2727133at2759"/>
<protein>
    <submittedName>
        <fullName evidence="1">Uncharacterized protein</fullName>
    </submittedName>
</protein>
<name>A0A0D0BEK6_9AGAR</name>
<feature type="non-terminal residue" evidence="1">
    <location>
        <position position="1"/>
    </location>
</feature>
<organism evidence="1 2">
    <name type="scientific">Collybiopsis luxurians FD-317 M1</name>
    <dbReference type="NCBI Taxonomy" id="944289"/>
    <lineage>
        <taxon>Eukaryota</taxon>
        <taxon>Fungi</taxon>
        <taxon>Dikarya</taxon>
        <taxon>Basidiomycota</taxon>
        <taxon>Agaricomycotina</taxon>
        <taxon>Agaricomycetes</taxon>
        <taxon>Agaricomycetidae</taxon>
        <taxon>Agaricales</taxon>
        <taxon>Marasmiineae</taxon>
        <taxon>Omphalotaceae</taxon>
        <taxon>Collybiopsis</taxon>
        <taxon>Collybiopsis luxurians</taxon>
    </lineage>
</organism>
<dbReference type="AlphaFoldDB" id="A0A0D0BEK6"/>
<evidence type="ECO:0000313" key="2">
    <source>
        <dbReference type="Proteomes" id="UP000053593"/>
    </source>
</evidence>
<dbReference type="EMBL" id="KN834834">
    <property type="protein sequence ID" value="KIK53011.1"/>
    <property type="molecule type" value="Genomic_DNA"/>
</dbReference>
<gene>
    <name evidence="1" type="ORF">GYMLUDRAFT_179489</name>
</gene>
<dbReference type="Proteomes" id="UP000053593">
    <property type="component" value="Unassembled WGS sequence"/>
</dbReference>
<reference evidence="1 2" key="1">
    <citation type="submission" date="2014-04" db="EMBL/GenBank/DDBJ databases">
        <title>Evolutionary Origins and Diversification of the Mycorrhizal Mutualists.</title>
        <authorList>
            <consortium name="DOE Joint Genome Institute"/>
            <consortium name="Mycorrhizal Genomics Consortium"/>
            <person name="Kohler A."/>
            <person name="Kuo A."/>
            <person name="Nagy L.G."/>
            <person name="Floudas D."/>
            <person name="Copeland A."/>
            <person name="Barry K.W."/>
            <person name="Cichocki N."/>
            <person name="Veneault-Fourrey C."/>
            <person name="LaButti K."/>
            <person name="Lindquist E.A."/>
            <person name="Lipzen A."/>
            <person name="Lundell T."/>
            <person name="Morin E."/>
            <person name="Murat C."/>
            <person name="Riley R."/>
            <person name="Ohm R."/>
            <person name="Sun H."/>
            <person name="Tunlid A."/>
            <person name="Henrissat B."/>
            <person name="Grigoriev I.V."/>
            <person name="Hibbett D.S."/>
            <person name="Martin F."/>
        </authorList>
    </citation>
    <scope>NUCLEOTIDE SEQUENCE [LARGE SCALE GENOMIC DNA]</scope>
    <source>
        <strain evidence="1 2">FD-317 M1</strain>
    </source>
</reference>
<evidence type="ECO:0000313" key="1">
    <source>
        <dbReference type="EMBL" id="KIK53011.1"/>
    </source>
</evidence>
<proteinExistence type="predicted"/>